<name>K1RTT4_MAGGI</name>
<dbReference type="GO" id="GO:0005886">
    <property type="term" value="C:plasma membrane"/>
    <property type="evidence" value="ECO:0007669"/>
    <property type="project" value="TreeGrafter"/>
</dbReference>
<dbReference type="InterPro" id="IPR029063">
    <property type="entry name" value="SAM-dependent_MTases_sf"/>
</dbReference>
<dbReference type="PANTHER" id="PTHR34009:SF2">
    <property type="entry name" value="PROTEIN STAR"/>
    <property type="match status" value="1"/>
</dbReference>
<gene>
    <name evidence="2" type="ORF">CGI_10006955</name>
</gene>
<dbReference type="InParanoid" id="K1RTT4"/>
<dbReference type="GO" id="GO:0016197">
    <property type="term" value="P:endosomal transport"/>
    <property type="evidence" value="ECO:0007669"/>
    <property type="project" value="TreeGrafter"/>
</dbReference>
<organism evidence="2">
    <name type="scientific">Magallana gigas</name>
    <name type="common">Pacific oyster</name>
    <name type="synonym">Crassostrea gigas</name>
    <dbReference type="NCBI Taxonomy" id="29159"/>
    <lineage>
        <taxon>Eukaryota</taxon>
        <taxon>Metazoa</taxon>
        <taxon>Spiralia</taxon>
        <taxon>Lophotrochozoa</taxon>
        <taxon>Mollusca</taxon>
        <taxon>Bivalvia</taxon>
        <taxon>Autobranchia</taxon>
        <taxon>Pteriomorphia</taxon>
        <taxon>Ostreida</taxon>
        <taxon>Ostreoidea</taxon>
        <taxon>Ostreidae</taxon>
        <taxon>Magallana</taxon>
    </lineage>
</organism>
<dbReference type="GO" id="GO:0005794">
    <property type="term" value="C:Golgi apparatus"/>
    <property type="evidence" value="ECO:0007669"/>
    <property type="project" value="TreeGrafter"/>
</dbReference>
<dbReference type="PANTHER" id="PTHR34009">
    <property type="entry name" value="PROTEIN STAR"/>
    <property type="match status" value="1"/>
</dbReference>
<dbReference type="Gene3D" id="3.40.50.150">
    <property type="entry name" value="Vaccinia Virus protein VP39"/>
    <property type="match status" value="1"/>
</dbReference>
<dbReference type="Pfam" id="PF05050">
    <property type="entry name" value="Methyltransf_21"/>
    <property type="match status" value="1"/>
</dbReference>
<dbReference type="GO" id="GO:0005789">
    <property type="term" value="C:endoplasmic reticulum membrane"/>
    <property type="evidence" value="ECO:0007669"/>
    <property type="project" value="TreeGrafter"/>
</dbReference>
<dbReference type="InterPro" id="IPR053202">
    <property type="entry name" value="EGF_Rcpt_Signaling_Reg"/>
</dbReference>
<dbReference type="GO" id="GO:0006888">
    <property type="term" value="P:endoplasmic reticulum to Golgi vesicle-mediated transport"/>
    <property type="evidence" value="ECO:0007669"/>
    <property type="project" value="TreeGrafter"/>
</dbReference>
<proteinExistence type="predicted"/>
<dbReference type="EMBL" id="JH818853">
    <property type="protein sequence ID" value="EKC38006.1"/>
    <property type="molecule type" value="Genomic_DNA"/>
</dbReference>
<sequence length="335" mass="38159">MSIKSGSWSATELVKLGHRDGYLMGGYIRTPLSVYFKSYGLPASPVLNGALARRDVTIMRCRSQRFLRYFVFVGLFVIFAFHFKSSSKEIFASDVSVRDGRRLFGDVSDETSVDIRNLLPRDKRLLSKVKQMIEKPEKGDYNLTNPDVEDFSRGQSSKIDILLKQKKNGFFIEIGASDGETGSVSLFFERNRGWDGLLIEPHPGHYRQLRHRHRKASTLRACIRSNSSASKAFVDEIEGHVITPCLWMESILEAMGKKTIDLLSLDAKDQEMDILQAIPLSNYSINVITVEFVEGSDSDMNVMKFLMNHGYHANHQFVNHPLHRNDMVFTKEKQV</sequence>
<dbReference type="InterPro" id="IPR006342">
    <property type="entry name" value="FkbM_mtfrase"/>
</dbReference>
<protein>
    <recommendedName>
        <fullName evidence="1">Methyltransferase FkbM domain-containing protein</fullName>
    </recommendedName>
</protein>
<dbReference type="GO" id="GO:0031902">
    <property type="term" value="C:late endosome membrane"/>
    <property type="evidence" value="ECO:0007669"/>
    <property type="project" value="TreeGrafter"/>
</dbReference>
<feature type="domain" description="Methyltransferase FkbM" evidence="1">
    <location>
        <begin position="173"/>
        <end position="311"/>
    </location>
</feature>
<accession>K1RTT4</accession>
<reference evidence="2" key="1">
    <citation type="journal article" date="2012" name="Nature">
        <title>The oyster genome reveals stress adaptation and complexity of shell formation.</title>
        <authorList>
            <person name="Zhang G."/>
            <person name="Fang X."/>
            <person name="Guo X."/>
            <person name="Li L."/>
            <person name="Luo R."/>
            <person name="Xu F."/>
            <person name="Yang P."/>
            <person name="Zhang L."/>
            <person name="Wang X."/>
            <person name="Qi H."/>
            <person name="Xiong Z."/>
            <person name="Que H."/>
            <person name="Xie Y."/>
            <person name="Holland P.W."/>
            <person name="Paps J."/>
            <person name="Zhu Y."/>
            <person name="Wu F."/>
            <person name="Chen Y."/>
            <person name="Wang J."/>
            <person name="Peng C."/>
            <person name="Meng J."/>
            <person name="Yang L."/>
            <person name="Liu J."/>
            <person name="Wen B."/>
            <person name="Zhang N."/>
            <person name="Huang Z."/>
            <person name="Zhu Q."/>
            <person name="Feng Y."/>
            <person name="Mount A."/>
            <person name="Hedgecock D."/>
            <person name="Xu Z."/>
            <person name="Liu Y."/>
            <person name="Domazet-Loso T."/>
            <person name="Du Y."/>
            <person name="Sun X."/>
            <person name="Zhang S."/>
            <person name="Liu B."/>
            <person name="Cheng P."/>
            <person name="Jiang X."/>
            <person name="Li J."/>
            <person name="Fan D."/>
            <person name="Wang W."/>
            <person name="Fu W."/>
            <person name="Wang T."/>
            <person name="Wang B."/>
            <person name="Zhang J."/>
            <person name="Peng Z."/>
            <person name="Li Y."/>
            <person name="Li N."/>
            <person name="Wang J."/>
            <person name="Chen M."/>
            <person name="He Y."/>
            <person name="Tan F."/>
            <person name="Song X."/>
            <person name="Zheng Q."/>
            <person name="Huang R."/>
            <person name="Yang H."/>
            <person name="Du X."/>
            <person name="Chen L."/>
            <person name="Yang M."/>
            <person name="Gaffney P.M."/>
            <person name="Wang S."/>
            <person name="Luo L."/>
            <person name="She Z."/>
            <person name="Ming Y."/>
            <person name="Huang W."/>
            <person name="Zhang S."/>
            <person name="Huang B."/>
            <person name="Zhang Y."/>
            <person name="Qu T."/>
            <person name="Ni P."/>
            <person name="Miao G."/>
            <person name="Wang J."/>
            <person name="Wang Q."/>
            <person name="Steinberg C.E."/>
            <person name="Wang H."/>
            <person name="Li N."/>
            <person name="Qian L."/>
            <person name="Zhang G."/>
            <person name="Li Y."/>
            <person name="Yang H."/>
            <person name="Liu X."/>
            <person name="Wang J."/>
            <person name="Yin Y."/>
            <person name="Wang J."/>
        </authorList>
    </citation>
    <scope>NUCLEOTIDE SEQUENCE [LARGE SCALE GENOMIC DNA]</scope>
    <source>
        <strain evidence="2">05x7-T-G4-1.051#20</strain>
    </source>
</reference>
<dbReference type="SUPFAM" id="SSF53335">
    <property type="entry name" value="S-adenosyl-L-methionine-dependent methyltransferases"/>
    <property type="match status" value="1"/>
</dbReference>
<evidence type="ECO:0000259" key="1">
    <source>
        <dbReference type="Pfam" id="PF05050"/>
    </source>
</evidence>
<dbReference type="HOGENOM" id="CLU_829633_0_0_1"/>
<dbReference type="AlphaFoldDB" id="K1RTT4"/>
<evidence type="ECO:0000313" key="2">
    <source>
        <dbReference type="EMBL" id="EKC38006.1"/>
    </source>
</evidence>